<dbReference type="Proteomes" id="UP000268844">
    <property type="component" value="Unassembled WGS sequence"/>
</dbReference>
<feature type="signal peptide" evidence="1">
    <location>
        <begin position="1"/>
        <end position="21"/>
    </location>
</feature>
<gene>
    <name evidence="2" type="ORF">DEVEQU_01990</name>
</gene>
<accession>A0A447IBC2</accession>
<dbReference type="RefSeq" id="WP_164550338.1">
    <property type="nucleotide sequence ID" value="NZ_JBHTMH010000001.1"/>
</dbReference>
<name>A0A447IBC2_9HYPH</name>
<proteinExistence type="predicted"/>
<organism evidence="2 3">
    <name type="scientific">Devosia equisanguinis</name>
    <dbReference type="NCBI Taxonomy" id="2490941"/>
    <lineage>
        <taxon>Bacteria</taxon>
        <taxon>Pseudomonadati</taxon>
        <taxon>Pseudomonadota</taxon>
        <taxon>Alphaproteobacteria</taxon>
        <taxon>Hyphomicrobiales</taxon>
        <taxon>Devosiaceae</taxon>
        <taxon>Devosia</taxon>
    </lineage>
</organism>
<evidence type="ECO:0000313" key="3">
    <source>
        <dbReference type="Proteomes" id="UP000268844"/>
    </source>
</evidence>
<evidence type="ECO:0000313" key="2">
    <source>
        <dbReference type="EMBL" id="VDS04850.1"/>
    </source>
</evidence>
<evidence type="ECO:0000256" key="1">
    <source>
        <dbReference type="SAM" id="SignalP"/>
    </source>
</evidence>
<dbReference type="EMBL" id="UZWD01000025">
    <property type="protein sequence ID" value="VDS04850.1"/>
    <property type="molecule type" value="Genomic_DNA"/>
</dbReference>
<reference evidence="2 3" key="1">
    <citation type="submission" date="2018-12" db="EMBL/GenBank/DDBJ databases">
        <authorList>
            <person name="Criscuolo A."/>
        </authorList>
    </citation>
    <scope>NUCLEOTIDE SEQUENCE [LARGE SCALE GENOMIC DNA]</scope>
    <source>
        <strain evidence="2">ACIP1116281</strain>
    </source>
</reference>
<protein>
    <recommendedName>
        <fullName evidence="4">DUF992 domain-containing protein</fullName>
    </recommendedName>
</protein>
<sequence>MKSVAVAALFAALLASVTVFPADAQALQACQLGQKVKTPAGALATVVAIDGSACTIHKDGDPQTLTDVWSASMLISADGTAPVTPTETTLPAGEYACYSGSTILLGMGLNIHDAGTYSDLDDRTEGTFLINGDSVSFSDGHLDGQTGTNIHDNGFTLGAAIFCQLWN</sequence>
<keyword evidence="3" id="KW-1185">Reference proteome</keyword>
<keyword evidence="1" id="KW-0732">Signal</keyword>
<dbReference type="AlphaFoldDB" id="A0A447IBC2"/>
<evidence type="ECO:0008006" key="4">
    <source>
        <dbReference type="Google" id="ProtNLM"/>
    </source>
</evidence>
<feature type="chain" id="PRO_5019483377" description="DUF992 domain-containing protein" evidence="1">
    <location>
        <begin position="22"/>
        <end position="167"/>
    </location>
</feature>